<reference evidence="3 4" key="1">
    <citation type="submission" date="2017-06" db="EMBL/GenBank/DDBJ databases">
        <authorList>
            <person name="Kim H.J."/>
            <person name="Triplett B.A."/>
        </authorList>
    </citation>
    <scope>NUCLEOTIDE SEQUENCE [LARGE SCALE GENOMIC DNA]</scope>
    <source>
        <strain evidence="3 4">B29T1</strain>
    </source>
</reference>
<feature type="chain" id="PRO_5013143610" evidence="2">
    <location>
        <begin position="24"/>
        <end position="102"/>
    </location>
</feature>
<feature type="compositionally biased region" description="Basic and acidic residues" evidence="1">
    <location>
        <begin position="82"/>
        <end position="102"/>
    </location>
</feature>
<dbReference type="RefSeq" id="WP_088561780.1">
    <property type="nucleotide sequence ID" value="NZ_FYEH01000007.1"/>
</dbReference>
<evidence type="ECO:0000313" key="3">
    <source>
        <dbReference type="EMBL" id="SNB70545.1"/>
    </source>
</evidence>
<evidence type="ECO:0000313" key="4">
    <source>
        <dbReference type="Proteomes" id="UP000197065"/>
    </source>
</evidence>
<dbReference type="AlphaFoldDB" id="A0A212RE14"/>
<name>A0A212RE14_9PROT</name>
<proteinExistence type="predicted"/>
<keyword evidence="2" id="KW-0732">Signal</keyword>
<dbReference type="EMBL" id="FYEH01000007">
    <property type="protein sequence ID" value="SNB70545.1"/>
    <property type="molecule type" value="Genomic_DNA"/>
</dbReference>
<dbReference type="Proteomes" id="UP000197065">
    <property type="component" value="Unassembled WGS sequence"/>
</dbReference>
<keyword evidence="4" id="KW-1185">Reference proteome</keyword>
<evidence type="ECO:0000256" key="1">
    <source>
        <dbReference type="SAM" id="MobiDB-lite"/>
    </source>
</evidence>
<accession>A0A212RE14</accession>
<organism evidence="3 4">
    <name type="scientific">Arboricoccus pini</name>
    <dbReference type="NCBI Taxonomy" id="1963835"/>
    <lineage>
        <taxon>Bacteria</taxon>
        <taxon>Pseudomonadati</taxon>
        <taxon>Pseudomonadota</taxon>
        <taxon>Alphaproteobacteria</taxon>
        <taxon>Geminicoccales</taxon>
        <taxon>Geminicoccaceae</taxon>
        <taxon>Arboricoccus</taxon>
    </lineage>
</organism>
<feature type="region of interest" description="Disordered" evidence="1">
    <location>
        <begin position="23"/>
        <end position="102"/>
    </location>
</feature>
<feature type="signal peptide" evidence="2">
    <location>
        <begin position="1"/>
        <end position="23"/>
    </location>
</feature>
<sequence length="102" mass="10815">MKRLCTVFCLAAFLAAPLAPALAQKQPKTPDAQSQDCARGVGGPAEGGGPIQGGRQIQPTRSEVEDRLSSAGCQDVDQSAQDAKDVDRIYKQLMGEDAKTKR</sequence>
<feature type="compositionally biased region" description="Gly residues" evidence="1">
    <location>
        <begin position="40"/>
        <end position="52"/>
    </location>
</feature>
<gene>
    <name evidence="3" type="ORF">SAMN07250955_107226</name>
</gene>
<protein>
    <submittedName>
        <fullName evidence="3">Uncharacterized protein</fullName>
    </submittedName>
</protein>
<evidence type="ECO:0000256" key="2">
    <source>
        <dbReference type="SAM" id="SignalP"/>
    </source>
</evidence>